<dbReference type="Proteomes" id="UP000414136">
    <property type="component" value="Unassembled WGS sequence"/>
</dbReference>
<proteinExistence type="predicted"/>
<evidence type="ECO:0000256" key="3">
    <source>
        <dbReference type="ARBA" id="ARBA00022692"/>
    </source>
</evidence>
<evidence type="ECO:0000256" key="4">
    <source>
        <dbReference type="ARBA" id="ARBA00022989"/>
    </source>
</evidence>
<comment type="subcellular location">
    <subcellularLocation>
        <location evidence="1">Cell membrane</location>
        <topology evidence="1">Multi-pass membrane protein</topology>
    </subcellularLocation>
</comment>
<name>A0A5E5AR36_9BURK</name>
<evidence type="ECO:0000313" key="7">
    <source>
        <dbReference type="EMBL" id="VVE75758.1"/>
    </source>
</evidence>
<dbReference type="InterPro" id="IPR011701">
    <property type="entry name" value="MFS"/>
</dbReference>
<keyword evidence="2" id="KW-1003">Cell membrane</keyword>
<dbReference type="RefSeq" id="WP_150627680.1">
    <property type="nucleotide sequence ID" value="NZ_CABPSQ010000017.1"/>
</dbReference>
<dbReference type="Gene3D" id="1.20.1250.20">
    <property type="entry name" value="MFS general substrate transporter like domains"/>
    <property type="match status" value="2"/>
</dbReference>
<keyword evidence="5 6" id="KW-0472">Membrane</keyword>
<dbReference type="InterPro" id="IPR036259">
    <property type="entry name" value="MFS_trans_sf"/>
</dbReference>
<feature type="transmembrane region" description="Helical" evidence="6">
    <location>
        <begin position="55"/>
        <end position="76"/>
    </location>
</feature>
<dbReference type="PANTHER" id="PTHR23513">
    <property type="entry name" value="INTEGRAL MEMBRANE EFFLUX PROTEIN-RELATED"/>
    <property type="match status" value="1"/>
</dbReference>
<keyword evidence="4 6" id="KW-1133">Transmembrane helix</keyword>
<feature type="transmembrane region" description="Helical" evidence="6">
    <location>
        <begin position="330"/>
        <end position="349"/>
    </location>
</feature>
<feature type="transmembrane region" description="Helical" evidence="6">
    <location>
        <begin position="113"/>
        <end position="133"/>
    </location>
</feature>
<sequence>MTATPDVSVWLLLIFVTVPSFAIYLLLDALLAAYLGMWNVMVPFVLLARFGTASVVAYEMALAVCAVITLPLAALWTDRLPRSRVMQWACIVIALSGVSRLAVMSATHSLALWIVNDVVAVAAFAVVQPLLSIYPAETTGKDRVLSAFRMRRIVANFGRIAGPLLAGGALARFGQQQAMYCVAVLGCLVLPLALRLPALPARHFAERSPRSPGSQLASLRSHWRSAFAGFVLKVRLPAERFFSLQDILLGIATAGIVPILIPQWVKHAGLPSSQVGWLTAMFVVGSIGGVVVVHPLLCGVLQRRYGYLSVWAAFCIGSVAITISQTVGTLGAALVATGAFGTCLSMTGIDRRVLAIPPSVRVRVASATLLTGQLTSMLSFAFYGALYGTFHGTLHGASYGGSNTWRDVGGPYGWYVGLACIAALAAYLARKPWRLLNPNEADDDIETFYMRRYPDLFDESQHVRGHTVV</sequence>
<feature type="transmembrane region" description="Helical" evidence="6">
    <location>
        <begin position="305"/>
        <end position="324"/>
    </location>
</feature>
<dbReference type="GO" id="GO:0005886">
    <property type="term" value="C:plasma membrane"/>
    <property type="evidence" value="ECO:0007669"/>
    <property type="project" value="UniProtKB-SubCell"/>
</dbReference>
<evidence type="ECO:0000313" key="8">
    <source>
        <dbReference type="Proteomes" id="UP000414136"/>
    </source>
</evidence>
<dbReference type="Pfam" id="PF07690">
    <property type="entry name" value="MFS_1"/>
    <property type="match status" value="1"/>
</dbReference>
<dbReference type="OrthoDB" id="7030847at2"/>
<accession>A0A5E5AR36</accession>
<feature type="transmembrane region" description="Helical" evidence="6">
    <location>
        <begin position="247"/>
        <end position="265"/>
    </location>
</feature>
<feature type="transmembrane region" description="Helical" evidence="6">
    <location>
        <begin position="177"/>
        <end position="194"/>
    </location>
</feature>
<dbReference type="PANTHER" id="PTHR23513:SF11">
    <property type="entry name" value="STAPHYLOFERRIN A TRANSPORTER"/>
    <property type="match status" value="1"/>
</dbReference>
<feature type="transmembrane region" description="Helical" evidence="6">
    <location>
        <begin position="369"/>
        <end position="392"/>
    </location>
</feature>
<gene>
    <name evidence="7" type="ORF">PCA31118_05058</name>
</gene>
<evidence type="ECO:0000256" key="5">
    <source>
        <dbReference type="ARBA" id="ARBA00023136"/>
    </source>
</evidence>
<organism evidence="7 8">
    <name type="scientific">Pandoraea captiosa</name>
    <dbReference type="NCBI Taxonomy" id="2508302"/>
    <lineage>
        <taxon>Bacteria</taxon>
        <taxon>Pseudomonadati</taxon>
        <taxon>Pseudomonadota</taxon>
        <taxon>Betaproteobacteria</taxon>
        <taxon>Burkholderiales</taxon>
        <taxon>Burkholderiaceae</taxon>
        <taxon>Pandoraea</taxon>
    </lineage>
</organism>
<dbReference type="GO" id="GO:0022857">
    <property type="term" value="F:transmembrane transporter activity"/>
    <property type="evidence" value="ECO:0007669"/>
    <property type="project" value="InterPro"/>
</dbReference>
<feature type="transmembrane region" description="Helical" evidence="6">
    <location>
        <begin position="153"/>
        <end position="171"/>
    </location>
</feature>
<feature type="transmembrane region" description="Helical" evidence="6">
    <location>
        <begin position="277"/>
        <end position="298"/>
    </location>
</feature>
<dbReference type="SUPFAM" id="SSF103473">
    <property type="entry name" value="MFS general substrate transporter"/>
    <property type="match status" value="1"/>
</dbReference>
<evidence type="ECO:0000256" key="1">
    <source>
        <dbReference type="ARBA" id="ARBA00004651"/>
    </source>
</evidence>
<evidence type="ECO:0000256" key="6">
    <source>
        <dbReference type="SAM" id="Phobius"/>
    </source>
</evidence>
<keyword evidence="3 6" id="KW-0812">Transmembrane</keyword>
<feature type="transmembrane region" description="Helical" evidence="6">
    <location>
        <begin position="412"/>
        <end position="429"/>
    </location>
</feature>
<evidence type="ECO:0000256" key="2">
    <source>
        <dbReference type="ARBA" id="ARBA00022475"/>
    </source>
</evidence>
<protein>
    <submittedName>
        <fullName evidence="7">Transport protein</fullName>
    </submittedName>
</protein>
<dbReference type="AlphaFoldDB" id="A0A5E5AR36"/>
<reference evidence="7 8" key="1">
    <citation type="submission" date="2019-08" db="EMBL/GenBank/DDBJ databases">
        <authorList>
            <person name="Peeters C."/>
        </authorList>
    </citation>
    <scope>NUCLEOTIDE SEQUENCE [LARGE SCALE GENOMIC DNA]</scope>
    <source>
        <strain evidence="7 8">LMG 31118</strain>
    </source>
</reference>
<feature type="transmembrane region" description="Helical" evidence="6">
    <location>
        <begin position="7"/>
        <end position="35"/>
    </location>
</feature>
<dbReference type="EMBL" id="CABPSQ010000017">
    <property type="protein sequence ID" value="VVE75758.1"/>
    <property type="molecule type" value="Genomic_DNA"/>
</dbReference>
<keyword evidence="8" id="KW-1185">Reference proteome</keyword>